<organism evidence="3 4">
    <name type="scientific">Aequitasia blattaphilus</name>
    <dbReference type="NCBI Taxonomy" id="2949332"/>
    <lineage>
        <taxon>Bacteria</taxon>
        <taxon>Bacillati</taxon>
        <taxon>Bacillota</taxon>
        <taxon>Clostridia</taxon>
        <taxon>Lachnospirales</taxon>
        <taxon>Lachnospiraceae</taxon>
        <taxon>Aequitasia</taxon>
    </lineage>
</organism>
<dbReference type="InterPro" id="IPR000326">
    <property type="entry name" value="PAP2/HPO"/>
</dbReference>
<feature type="transmembrane region" description="Helical" evidence="1">
    <location>
        <begin position="46"/>
        <end position="64"/>
    </location>
</feature>
<dbReference type="SMART" id="SM00014">
    <property type="entry name" value="acidPPc"/>
    <property type="match status" value="1"/>
</dbReference>
<accession>A0ABT1E6J2</accession>
<feature type="transmembrane region" description="Helical" evidence="1">
    <location>
        <begin position="121"/>
        <end position="139"/>
    </location>
</feature>
<dbReference type="Pfam" id="PF01569">
    <property type="entry name" value="PAP2"/>
    <property type="match status" value="1"/>
</dbReference>
<gene>
    <name evidence="3" type="ORF">NK125_03330</name>
</gene>
<feature type="transmembrane region" description="Helical" evidence="1">
    <location>
        <begin position="145"/>
        <end position="162"/>
    </location>
</feature>
<comment type="caution">
    <text evidence="3">The sequence shown here is derived from an EMBL/GenBank/DDBJ whole genome shotgun (WGS) entry which is preliminary data.</text>
</comment>
<dbReference type="RefSeq" id="WP_262065227.1">
    <property type="nucleotide sequence ID" value="NZ_JAMXOD010000003.1"/>
</dbReference>
<evidence type="ECO:0000256" key="1">
    <source>
        <dbReference type="SAM" id="Phobius"/>
    </source>
</evidence>
<protein>
    <submittedName>
        <fullName evidence="3">Phosphatase PAP2 family protein</fullName>
    </submittedName>
</protein>
<keyword evidence="4" id="KW-1185">Reference proteome</keyword>
<evidence type="ECO:0000313" key="3">
    <source>
        <dbReference type="EMBL" id="MCP1101445.1"/>
    </source>
</evidence>
<dbReference type="PANTHER" id="PTHR14969:SF13">
    <property type="entry name" value="AT30094P"/>
    <property type="match status" value="1"/>
</dbReference>
<feature type="transmembrane region" description="Helical" evidence="1">
    <location>
        <begin position="238"/>
        <end position="255"/>
    </location>
</feature>
<dbReference type="SUPFAM" id="SSF48317">
    <property type="entry name" value="Acid phosphatase/Vanadium-dependent haloperoxidase"/>
    <property type="match status" value="1"/>
</dbReference>
<feature type="transmembrane region" description="Helical" evidence="1">
    <location>
        <begin position="21"/>
        <end position="40"/>
    </location>
</feature>
<evidence type="ECO:0000313" key="4">
    <source>
        <dbReference type="Proteomes" id="UP001523566"/>
    </source>
</evidence>
<feature type="domain" description="Phosphatidic acid phosphatase type 2/haloperoxidase" evidence="2">
    <location>
        <begin position="47"/>
        <end position="160"/>
    </location>
</feature>
<feature type="transmembrane region" description="Helical" evidence="1">
    <location>
        <begin position="197"/>
        <end position="217"/>
    </location>
</feature>
<dbReference type="Gene3D" id="1.20.144.10">
    <property type="entry name" value="Phosphatidic acid phosphatase type 2/haloperoxidase"/>
    <property type="match status" value="1"/>
</dbReference>
<dbReference type="InterPro" id="IPR036938">
    <property type="entry name" value="PAP2/HPO_sf"/>
</dbReference>
<name>A0ABT1E6J2_9FIRM</name>
<evidence type="ECO:0000259" key="2">
    <source>
        <dbReference type="SMART" id="SM00014"/>
    </source>
</evidence>
<keyword evidence="1" id="KW-0812">Transmembrane</keyword>
<dbReference type="PANTHER" id="PTHR14969">
    <property type="entry name" value="SPHINGOSINE-1-PHOSPHATE PHOSPHOHYDROLASE"/>
    <property type="match status" value="1"/>
</dbReference>
<keyword evidence="1" id="KW-0472">Membrane</keyword>
<feature type="transmembrane region" description="Helical" evidence="1">
    <location>
        <begin position="261"/>
        <end position="281"/>
    </location>
</feature>
<dbReference type="EMBL" id="JAMZFW010000003">
    <property type="protein sequence ID" value="MCP1101445.1"/>
    <property type="molecule type" value="Genomic_DNA"/>
</dbReference>
<dbReference type="CDD" id="cd03392">
    <property type="entry name" value="PAP2_like_2"/>
    <property type="match status" value="1"/>
</dbReference>
<feature type="transmembrane region" description="Helical" evidence="1">
    <location>
        <begin position="174"/>
        <end position="191"/>
    </location>
</feature>
<keyword evidence="1" id="KW-1133">Transmembrane helix</keyword>
<dbReference type="Proteomes" id="UP001523566">
    <property type="component" value="Unassembled WGS sequence"/>
</dbReference>
<proteinExistence type="predicted"/>
<reference evidence="3 4" key="1">
    <citation type="journal article" date="2022" name="Genome Biol. Evol.">
        <title>Host diet, physiology and behaviors set the stage for Lachnospiraceae cladogenesis.</title>
        <authorList>
            <person name="Vera-Ponce De Leon A."/>
            <person name="Schneider M."/>
            <person name="Jahnes B.C."/>
            <person name="Sadowski V."/>
            <person name="Camuy-Velez L.A."/>
            <person name="Duan J."/>
            <person name="Sabree Z.L."/>
        </authorList>
    </citation>
    <scope>NUCLEOTIDE SEQUENCE [LARGE SCALE GENOMIC DNA]</scope>
    <source>
        <strain evidence="3 4">PAL113</strain>
    </source>
</reference>
<sequence>MAFLHLLESCRTPLLNVLMQFITYFGQDILILAIICTLYWCINKELAYLIGLNYFIAGLCVQTLKITFQIPRPWILDPDFTPVKSALSGATGFSFPSGHTQGATSLYGTLSFQVKKRTFKILLWILFLLVGFSRMYLGAHTPKDVLVSMGLSLVIAFLLWRFKEILLSPKHTKGTALFVAFVSLLVFAYAQTKGSDLALDAIKASGAGLGFALGWYLERSYINFETKEVDIGHQIVKLGIGLIAALLIKLLFSLLPEMTIWAAFIEYFLLVLWVIAAFPYLRKRVKNK</sequence>